<gene>
    <name evidence="2" type="ORF">WICPIJ_009343</name>
</gene>
<dbReference type="AlphaFoldDB" id="A0A9P8PNS1"/>
<feature type="chain" id="PRO_5040145660" evidence="1">
    <location>
        <begin position="27"/>
        <end position="97"/>
    </location>
</feature>
<keyword evidence="1" id="KW-0732">Signal</keyword>
<evidence type="ECO:0000313" key="2">
    <source>
        <dbReference type="EMBL" id="KAH3675512.1"/>
    </source>
</evidence>
<proteinExistence type="predicted"/>
<feature type="signal peptide" evidence="1">
    <location>
        <begin position="1"/>
        <end position="26"/>
    </location>
</feature>
<keyword evidence="3" id="KW-1185">Reference proteome</keyword>
<protein>
    <submittedName>
        <fullName evidence="2">Uncharacterized protein</fullName>
    </submittedName>
</protein>
<reference evidence="2" key="1">
    <citation type="journal article" date="2021" name="Open Biol.">
        <title>Shared evolutionary footprints suggest mitochondrial oxidative damage underlies multiple complex I losses in fungi.</title>
        <authorList>
            <person name="Schikora-Tamarit M.A."/>
            <person name="Marcet-Houben M."/>
            <person name="Nosek J."/>
            <person name="Gabaldon T."/>
        </authorList>
    </citation>
    <scope>NUCLEOTIDE SEQUENCE</scope>
    <source>
        <strain evidence="2">CBS2887</strain>
    </source>
</reference>
<accession>A0A9P8PNS1</accession>
<reference evidence="2" key="2">
    <citation type="submission" date="2021-01" db="EMBL/GenBank/DDBJ databases">
        <authorList>
            <person name="Schikora-Tamarit M.A."/>
        </authorList>
    </citation>
    <scope>NUCLEOTIDE SEQUENCE</scope>
    <source>
        <strain evidence="2">CBS2887</strain>
    </source>
</reference>
<organism evidence="2 3">
    <name type="scientific">Wickerhamomyces pijperi</name>
    <name type="common">Yeast</name>
    <name type="synonym">Pichia pijperi</name>
    <dbReference type="NCBI Taxonomy" id="599730"/>
    <lineage>
        <taxon>Eukaryota</taxon>
        <taxon>Fungi</taxon>
        <taxon>Dikarya</taxon>
        <taxon>Ascomycota</taxon>
        <taxon>Saccharomycotina</taxon>
        <taxon>Saccharomycetes</taxon>
        <taxon>Phaffomycetales</taxon>
        <taxon>Wickerhamomycetaceae</taxon>
        <taxon>Wickerhamomyces</taxon>
    </lineage>
</organism>
<evidence type="ECO:0000313" key="3">
    <source>
        <dbReference type="Proteomes" id="UP000774326"/>
    </source>
</evidence>
<comment type="caution">
    <text evidence="2">The sequence shown here is derived from an EMBL/GenBank/DDBJ whole genome shotgun (WGS) entry which is preliminary data.</text>
</comment>
<dbReference type="EMBL" id="JAEUBG010005401">
    <property type="protein sequence ID" value="KAH3675512.1"/>
    <property type="molecule type" value="Genomic_DNA"/>
</dbReference>
<name>A0A9P8PNS1_WICPI</name>
<evidence type="ECO:0000256" key="1">
    <source>
        <dbReference type="SAM" id="SignalP"/>
    </source>
</evidence>
<dbReference type="Proteomes" id="UP000774326">
    <property type="component" value="Unassembled WGS sequence"/>
</dbReference>
<sequence length="97" mass="11430">MRGIKVSWVLWRKIFFLKYLLHWISSQNMTKISKVQLLKTGTNWFPSLKFDLMMFNGLDSLSHDLSNGLWMNCNKDSVMNEISLSLCTVPRYNLIKL</sequence>